<dbReference type="AlphaFoldDB" id="A0A0S7B9D6"/>
<dbReference type="STRING" id="360412.LARV_01854"/>
<keyword evidence="4" id="KW-1185">Reference proteome</keyword>
<evidence type="ECO:0000256" key="1">
    <source>
        <dbReference type="ARBA" id="ARBA00006056"/>
    </source>
</evidence>
<dbReference type="PANTHER" id="PTHR11091">
    <property type="entry name" value="OXIDOREDUCTASE-RELATED"/>
    <property type="match status" value="1"/>
</dbReference>
<organism evidence="3">
    <name type="scientific">Longilinea arvoryzae</name>
    <dbReference type="NCBI Taxonomy" id="360412"/>
    <lineage>
        <taxon>Bacteria</taxon>
        <taxon>Bacillati</taxon>
        <taxon>Chloroflexota</taxon>
        <taxon>Anaerolineae</taxon>
        <taxon>Anaerolineales</taxon>
        <taxon>Anaerolineaceae</taxon>
        <taxon>Longilinea</taxon>
    </lineage>
</organism>
<evidence type="ECO:0000313" key="3">
    <source>
        <dbReference type="EMBL" id="GAP14092.1"/>
    </source>
</evidence>
<dbReference type="RefSeq" id="WP_075073380.1">
    <property type="nucleotide sequence ID" value="NZ_DF967972.1"/>
</dbReference>
<reference evidence="3" key="1">
    <citation type="submission" date="2015-07" db="EMBL/GenBank/DDBJ databases">
        <title>Draft Genome Sequences of Anaerolinea thermolimosa IMO-1, Bellilinea caldifistulae GOMI-1, Leptolinea tardivitalis YMTK-2, Levilinea saccharolytica KIBI-1,Longilinea arvoryzae KOME-1, Previously Described as Members of the Anaerolineaceae (Chloroflexi).</title>
        <authorList>
            <person name="Sekiguchi Y."/>
            <person name="Ohashi A."/>
            <person name="Matsuura N."/>
            <person name="Tourlousse M.D."/>
        </authorList>
    </citation>
    <scope>NUCLEOTIDE SEQUENCE [LARGE SCALE GENOMIC DNA]</scope>
    <source>
        <strain evidence="3">KOME-1</strain>
    </source>
</reference>
<protein>
    <submittedName>
        <fullName evidence="3">Malate dehydrogenase</fullName>
    </submittedName>
</protein>
<keyword evidence="2" id="KW-0560">Oxidoreductase</keyword>
<dbReference type="Pfam" id="PF02615">
    <property type="entry name" value="Ldh_2"/>
    <property type="match status" value="1"/>
</dbReference>
<accession>A0A0S7B9D6</accession>
<dbReference type="OrthoDB" id="9769447at2"/>
<comment type="similarity">
    <text evidence="1">Belongs to the LDH2/MDH2 oxidoreductase family.</text>
</comment>
<dbReference type="Proteomes" id="UP000055060">
    <property type="component" value="Unassembled WGS sequence"/>
</dbReference>
<dbReference type="InterPro" id="IPR043144">
    <property type="entry name" value="Mal/L-sulf/L-lact_DH-like_ah"/>
</dbReference>
<sequence length="363" mass="39471">MARSLLFRTEDLSEYIVQFFVRHDITPKDAKIAADILLTADLRGVDSHGIIRLDTYYGTRLRKGLIDPHAPLSVVRETGTTLALDGGHGLGQIVGYTAMSRCIEKARQSGLAMTTVRNSNHYGIAGYYAMMALAQDMIGISFTNSQPLVAPTYGCKAMLGTNPIAVAVPSGKERPYVLDMATSIVPIGRITVYDKAGKPIPEGWGIDHEGKVTTNPKEVLDGGALMPLGGIDLMRGYKGYGLAMLVDIFSGVLAGSAFGDEVAQPSNNKPARVGHFFAAIRIDAFRPVEEFKQDMDHLIQMMKESPKAVGQERIYIHGEKEFEMAERRRSEGIPLLETVVDSLKASGQTVGLPFDLEVLGVIE</sequence>
<evidence type="ECO:0000313" key="4">
    <source>
        <dbReference type="Proteomes" id="UP000055060"/>
    </source>
</evidence>
<evidence type="ECO:0000256" key="2">
    <source>
        <dbReference type="ARBA" id="ARBA00023002"/>
    </source>
</evidence>
<dbReference type="EMBL" id="DF967972">
    <property type="protein sequence ID" value="GAP14092.1"/>
    <property type="molecule type" value="Genomic_DNA"/>
</dbReference>
<gene>
    <name evidence="3" type="ORF">LARV_01854</name>
</gene>
<name>A0A0S7B9D6_9CHLR</name>
<dbReference type="Gene3D" id="3.30.1370.60">
    <property type="entry name" value="Hypothetical oxidoreductase yiak, domain 2"/>
    <property type="match status" value="1"/>
</dbReference>
<dbReference type="InterPro" id="IPR043143">
    <property type="entry name" value="Mal/L-sulf/L-lact_DH-like_NADP"/>
</dbReference>
<dbReference type="InterPro" id="IPR036111">
    <property type="entry name" value="Mal/L-sulfo/L-lacto_DH-like_sf"/>
</dbReference>
<dbReference type="Gene3D" id="1.10.1530.10">
    <property type="match status" value="1"/>
</dbReference>
<dbReference type="PANTHER" id="PTHR11091:SF0">
    <property type="entry name" value="MALATE DEHYDROGENASE"/>
    <property type="match status" value="1"/>
</dbReference>
<proteinExistence type="inferred from homology"/>
<dbReference type="GO" id="GO:0016491">
    <property type="term" value="F:oxidoreductase activity"/>
    <property type="evidence" value="ECO:0007669"/>
    <property type="project" value="UniProtKB-KW"/>
</dbReference>
<dbReference type="SUPFAM" id="SSF89733">
    <property type="entry name" value="L-sulfolactate dehydrogenase-like"/>
    <property type="match status" value="1"/>
</dbReference>
<dbReference type="InterPro" id="IPR003767">
    <property type="entry name" value="Malate/L-lactate_DH-like"/>
</dbReference>